<accession>M1YVG1</accession>
<dbReference type="Gene3D" id="1.25.40.10">
    <property type="entry name" value="Tetratricopeptide repeat domain"/>
    <property type="match status" value="1"/>
</dbReference>
<reference evidence="2 3" key="1">
    <citation type="journal article" date="2013" name="Front. Microbiol.">
        <title>The genome of Nitrospina gracilis illuminates the metabolism and evolution of the major marine nitrite oxidizer.</title>
        <authorList>
            <person name="Luecker S."/>
            <person name="Nowka B."/>
            <person name="Rattei T."/>
            <person name="Spieck E."/>
            <person name="and Daims H."/>
        </authorList>
    </citation>
    <scope>NUCLEOTIDE SEQUENCE [LARGE SCALE GENOMIC DNA]</scope>
    <source>
        <strain evidence="2 3">3/211</strain>
    </source>
</reference>
<dbReference type="Proteomes" id="UP000011704">
    <property type="component" value="Unassembled WGS sequence"/>
</dbReference>
<dbReference type="OrthoDB" id="9766710at2"/>
<dbReference type="InterPro" id="IPR011990">
    <property type="entry name" value="TPR-like_helical_dom_sf"/>
</dbReference>
<feature type="repeat" description="TPR" evidence="1">
    <location>
        <begin position="51"/>
        <end position="84"/>
    </location>
</feature>
<comment type="caution">
    <text evidence="2">The sequence shown here is derived from an EMBL/GenBank/DDBJ whole genome shotgun (WGS) entry which is preliminary data.</text>
</comment>
<sequence length="85" mass="9578">MGEFHPDVAFIKNSLGNLWVQKGNSAKAVKYLEDSLKTLIKICAPNHPMLAEACHNLGKVCRQNGDPEKAIQYFEKALTIYKKME</sequence>
<dbReference type="AlphaFoldDB" id="M1YVG1"/>
<dbReference type="InParanoid" id="M1YVG1"/>
<evidence type="ECO:0000313" key="2">
    <source>
        <dbReference type="EMBL" id="CCQ89472.1"/>
    </source>
</evidence>
<proteinExistence type="predicted"/>
<dbReference type="RefSeq" id="WP_005005925.1">
    <property type="nucleotide sequence ID" value="NZ_HG422173.1"/>
</dbReference>
<gene>
    <name evidence="2" type="ORF">NITGR_1050035</name>
</gene>
<protein>
    <submittedName>
        <fullName evidence="2">Uncharacterized protein</fullName>
    </submittedName>
</protein>
<dbReference type="STRING" id="1266370.NITGR_1050035"/>
<name>M1YVG1_NITG3</name>
<evidence type="ECO:0000256" key="1">
    <source>
        <dbReference type="PROSITE-ProRule" id="PRU00339"/>
    </source>
</evidence>
<dbReference type="PANTHER" id="PTHR19959:SF119">
    <property type="entry name" value="FUNGAL LIPASE-LIKE DOMAIN-CONTAINING PROTEIN"/>
    <property type="match status" value="1"/>
</dbReference>
<dbReference type="InterPro" id="IPR019734">
    <property type="entry name" value="TPR_rpt"/>
</dbReference>
<dbReference type="HOGENOM" id="CLU_2509286_0_0_0"/>
<dbReference type="EMBL" id="CAQJ01000008">
    <property type="protein sequence ID" value="CCQ89472.1"/>
    <property type="molecule type" value="Genomic_DNA"/>
</dbReference>
<dbReference type="PANTHER" id="PTHR19959">
    <property type="entry name" value="KINESIN LIGHT CHAIN"/>
    <property type="match status" value="1"/>
</dbReference>
<dbReference type="Pfam" id="PF13424">
    <property type="entry name" value="TPR_12"/>
    <property type="match status" value="1"/>
</dbReference>
<dbReference type="PROSITE" id="PS50005">
    <property type="entry name" value="TPR"/>
    <property type="match status" value="1"/>
</dbReference>
<organism evidence="2 3">
    <name type="scientific">Nitrospina gracilis (strain 3/211)</name>
    <dbReference type="NCBI Taxonomy" id="1266370"/>
    <lineage>
        <taxon>Bacteria</taxon>
        <taxon>Pseudomonadati</taxon>
        <taxon>Nitrospinota/Tectimicrobiota group</taxon>
        <taxon>Nitrospinota</taxon>
        <taxon>Nitrospinia</taxon>
        <taxon>Nitrospinales</taxon>
        <taxon>Nitrospinaceae</taxon>
        <taxon>Nitrospina</taxon>
    </lineage>
</organism>
<keyword evidence="3" id="KW-1185">Reference proteome</keyword>
<dbReference type="SMART" id="SM00028">
    <property type="entry name" value="TPR"/>
    <property type="match status" value="2"/>
</dbReference>
<keyword evidence="1" id="KW-0802">TPR repeat</keyword>
<evidence type="ECO:0000313" key="3">
    <source>
        <dbReference type="Proteomes" id="UP000011704"/>
    </source>
</evidence>
<dbReference type="SUPFAM" id="SSF48452">
    <property type="entry name" value="TPR-like"/>
    <property type="match status" value="1"/>
</dbReference>